<gene>
    <name evidence="2" type="ORF">SAMN05216474_1475</name>
</gene>
<keyword evidence="1" id="KW-0472">Membrane</keyword>
<keyword evidence="1" id="KW-0812">Transmembrane</keyword>
<evidence type="ECO:0000313" key="2">
    <source>
        <dbReference type="EMBL" id="SFT63785.1"/>
    </source>
</evidence>
<protein>
    <submittedName>
        <fullName evidence="2">Uncharacterized protein</fullName>
    </submittedName>
</protein>
<sequence length="57" mass="6964">MDLQQHRHYKKSYKLFIRYFIYGIVLLVLLYLIRNKMEKPTTAVTPQEIENFSIETE</sequence>
<evidence type="ECO:0000256" key="1">
    <source>
        <dbReference type="SAM" id="Phobius"/>
    </source>
</evidence>
<organism evidence="2 3">
    <name type="scientific">Lishizhenia tianjinensis</name>
    <dbReference type="NCBI Taxonomy" id="477690"/>
    <lineage>
        <taxon>Bacteria</taxon>
        <taxon>Pseudomonadati</taxon>
        <taxon>Bacteroidota</taxon>
        <taxon>Flavobacteriia</taxon>
        <taxon>Flavobacteriales</taxon>
        <taxon>Crocinitomicaceae</taxon>
        <taxon>Lishizhenia</taxon>
    </lineage>
</organism>
<keyword evidence="3" id="KW-1185">Reference proteome</keyword>
<dbReference type="RefSeq" id="WP_170853707.1">
    <property type="nucleotide sequence ID" value="NZ_FPAS01000002.1"/>
</dbReference>
<reference evidence="2 3" key="1">
    <citation type="submission" date="2016-10" db="EMBL/GenBank/DDBJ databases">
        <authorList>
            <person name="de Groot N.N."/>
        </authorList>
    </citation>
    <scope>NUCLEOTIDE SEQUENCE [LARGE SCALE GENOMIC DNA]</scope>
    <source>
        <strain evidence="2 3">CGMCC 1.7005</strain>
    </source>
</reference>
<dbReference type="AlphaFoldDB" id="A0A1I6ZML1"/>
<name>A0A1I6ZML1_9FLAO</name>
<proteinExistence type="predicted"/>
<dbReference type="EMBL" id="FPAS01000002">
    <property type="protein sequence ID" value="SFT63785.1"/>
    <property type="molecule type" value="Genomic_DNA"/>
</dbReference>
<evidence type="ECO:0000313" key="3">
    <source>
        <dbReference type="Proteomes" id="UP000236454"/>
    </source>
</evidence>
<keyword evidence="1" id="KW-1133">Transmembrane helix</keyword>
<feature type="transmembrane region" description="Helical" evidence="1">
    <location>
        <begin position="15"/>
        <end position="33"/>
    </location>
</feature>
<dbReference type="STRING" id="477690.SAMN05216474_1475"/>
<accession>A0A1I6ZML1</accession>
<dbReference type="Proteomes" id="UP000236454">
    <property type="component" value="Unassembled WGS sequence"/>
</dbReference>